<name>A0A495JA32_9SPHI</name>
<dbReference type="EMBL" id="RBKU01000001">
    <property type="protein sequence ID" value="RKR85673.1"/>
    <property type="molecule type" value="Genomic_DNA"/>
</dbReference>
<dbReference type="Proteomes" id="UP000268007">
    <property type="component" value="Unassembled WGS sequence"/>
</dbReference>
<dbReference type="SUPFAM" id="SSF53448">
    <property type="entry name" value="Nucleotide-diphospho-sugar transferases"/>
    <property type="match status" value="1"/>
</dbReference>
<gene>
    <name evidence="1" type="ORF">BDD43_5944</name>
</gene>
<evidence type="ECO:0000313" key="2">
    <source>
        <dbReference type="Proteomes" id="UP000268007"/>
    </source>
</evidence>
<reference evidence="1 2" key="1">
    <citation type="submission" date="2018-10" db="EMBL/GenBank/DDBJ databases">
        <title>Genomic Encyclopedia of Archaeal and Bacterial Type Strains, Phase II (KMG-II): from individual species to whole genera.</title>
        <authorList>
            <person name="Goeker M."/>
        </authorList>
    </citation>
    <scope>NUCLEOTIDE SEQUENCE [LARGE SCALE GENOMIC DNA]</scope>
    <source>
        <strain evidence="1 2">DSM 18602</strain>
    </source>
</reference>
<comment type="caution">
    <text evidence="1">The sequence shown here is derived from an EMBL/GenBank/DDBJ whole genome shotgun (WGS) entry which is preliminary data.</text>
</comment>
<keyword evidence="2" id="KW-1185">Reference proteome</keyword>
<sequence length="321" mass="37109">MSLQAQQVYKTKSAILFIIFNRHDTSLQVLQQIKLAQPARVYITADGPRTNRSGEDIRCAEAREAVLAAIDWDCQVKTLFRNENIGPKEAIATAIDWFFEHEEEGIILEHDCLPANSFFMFCDTLLEKYRLDTRIWLISGCNLQEGKKWGNASYYFSNLTNGWGWATWKRSWKDYDKNLTRYNAEEVRPQLAKIFDDELVIDTWQQIFNDCKAGKIDTWDYQATFTHLFSHAINIIANTNLVSNIGFGEGAENTTNASHSFASVTLTEITEVTHPKYILPEKEADMHTLTIEFNLAGKRSQLKKYNAPKRRFKRWARGLFK</sequence>
<proteinExistence type="predicted"/>
<dbReference type="InterPro" id="IPR029044">
    <property type="entry name" value="Nucleotide-diphossugar_trans"/>
</dbReference>
<dbReference type="Gene3D" id="3.90.550.10">
    <property type="entry name" value="Spore Coat Polysaccharide Biosynthesis Protein SpsA, Chain A"/>
    <property type="match status" value="1"/>
</dbReference>
<dbReference type="RefSeq" id="WP_121201708.1">
    <property type="nucleotide sequence ID" value="NZ_RBKU01000001.1"/>
</dbReference>
<protein>
    <recommendedName>
        <fullName evidence="3">Nucleotide-diphospho-sugar transferase</fullName>
    </recommendedName>
</protein>
<dbReference type="AlphaFoldDB" id="A0A495JA32"/>
<dbReference type="OrthoDB" id="9785375at2"/>
<organism evidence="1 2">
    <name type="scientific">Mucilaginibacter gracilis</name>
    <dbReference type="NCBI Taxonomy" id="423350"/>
    <lineage>
        <taxon>Bacteria</taxon>
        <taxon>Pseudomonadati</taxon>
        <taxon>Bacteroidota</taxon>
        <taxon>Sphingobacteriia</taxon>
        <taxon>Sphingobacteriales</taxon>
        <taxon>Sphingobacteriaceae</taxon>
        <taxon>Mucilaginibacter</taxon>
    </lineage>
</organism>
<evidence type="ECO:0008006" key="3">
    <source>
        <dbReference type="Google" id="ProtNLM"/>
    </source>
</evidence>
<accession>A0A495JA32</accession>
<evidence type="ECO:0000313" key="1">
    <source>
        <dbReference type="EMBL" id="RKR85673.1"/>
    </source>
</evidence>